<evidence type="ECO:0000259" key="5">
    <source>
        <dbReference type="Pfam" id="PF03962"/>
    </source>
</evidence>
<protein>
    <recommendedName>
        <fullName evidence="9">Leucine zipper with capping helix domain-containing protein</fullName>
    </recommendedName>
</protein>
<reference evidence="7" key="1">
    <citation type="submission" date="2020-05" db="EMBL/GenBank/DDBJ databases">
        <title>Phylogenomic resolution of chytrid fungi.</title>
        <authorList>
            <person name="Stajich J.E."/>
            <person name="Amses K."/>
            <person name="Simmons R."/>
            <person name="Seto K."/>
            <person name="Myers J."/>
            <person name="Bonds A."/>
            <person name="Quandt C.A."/>
            <person name="Barry K."/>
            <person name="Liu P."/>
            <person name="Grigoriev I."/>
            <person name="Longcore J.E."/>
            <person name="James T.Y."/>
        </authorList>
    </citation>
    <scope>NUCLEOTIDE SEQUENCE</scope>
    <source>
        <strain evidence="7">PLAUS21</strain>
    </source>
</reference>
<dbReference type="EMBL" id="JADGKB010000159">
    <property type="protein sequence ID" value="KAJ3251981.1"/>
    <property type="molecule type" value="Genomic_DNA"/>
</dbReference>
<dbReference type="Pfam" id="PF18517">
    <property type="entry name" value="LZ3wCH"/>
    <property type="match status" value="1"/>
</dbReference>
<keyword evidence="2 4" id="KW-0175">Coiled coil</keyword>
<feature type="domain" description="Leucine zipper with capping helix" evidence="6">
    <location>
        <begin position="111"/>
        <end position="162"/>
    </location>
</feature>
<feature type="coiled-coil region" evidence="4">
    <location>
        <begin position="45"/>
        <end position="108"/>
    </location>
</feature>
<evidence type="ECO:0000259" key="6">
    <source>
        <dbReference type="Pfam" id="PF18517"/>
    </source>
</evidence>
<dbReference type="InterPro" id="IPR040453">
    <property type="entry name" value="Mnd1_HTH"/>
</dbReference>
<evidence type="ECO:0000313" key="7">
    <source>
        <dbReference type="EMBL" id="KAJ3251981.1"/>
    </source>
</evidence>
<evidence type="ECO:0000256" key="2">
    <source>
        <dbReference type="ARBA" id="ARBA00023054"/>
    </source>
</evidence>
<sequence length="162" mass="18823">MLELFHESNDFYSMKELEKIAPKLKGIVEKTVKDVVESMVSGADIKQKKRKHQELLSSIEALEQDNKELEEKIKLHSTQLPAEITEKLETLTADKLAKQKELNELKTRMKLALLKKNADVVKKAANRWTDNIFQLQSYVKKFNMDMKEINKNFGIPDDLDYV</sequence>
<dbReference type="Pfam" id="PF03962">
    <property type="entry name" value="Mnd1"/>
    <property type="match status" value="1"/>
</dbReference>
<comment type="caution">
    <text evidence="7">The sequence shown here is derived from an EMBL/GenBank/DDBJ whole genome shotgun (WGS) entry which is preliminary data.</text>
</comment>
<evidence type="ECO:0000256" key="1">
    <source>
        <dbReference type="ARBA" id="ARBA00004123"/>
    </source>
</evidence>
<evidence type="ECO:0000256" key="4">
    <source>
        <dbReference type="SAM" id="Coils"/>
    </source>
</evidence>
<gene>
    <name evidence="7" type="ORF">HK103_001894</name>
</gene>
<evidence type="ECO:0000313" key="8">
    <source>
        <dbReference type="Proteomes" id="UP001210925"/>
    </source>
</evidence>
<proteinExistence type="predicted"/>
<keyword evidence="8" id="KW-1185">Reference proteome</keyword>
<keyword evidence="3" id="KW-0539">Nucleus</keyword>
<comment type="subcellular location">
    <subcellularLocation>
        <location evidence="1">Nucleus</location>
    </subcellularLocation>
</comment>
<evidence type="ECO:0000256" key="3">
    <source>
        <dbReference type="ARBA" id="ARBA00023242"/>
    </source>
</evidence>
<dbReference type="InterPro" id="IPR040661">
    <property type="entry name" value="LZ3wCH"/>
</dbReference>
<evidence type="ECO:0008006" key="9">
    <source>
        <dbReference type="Google" id="ProtNLM"/>
    </source>
</evidence>
<dbReference type="Proteomes" id="UP001210925">
    <property type="component" value="Unassembled WGS sequence"/>
</dbReference>
<dbReference type="AlphaFoldDB" id="A0AAD5Y4M3"/>
<name>A0AAD5Y4M3_9FUNG</name>
<organism evidence="7 8">
    <name type="scientific">Boothiomyces macroporosus</name>
    <dbReference type="NCBI Taxonomy" id="261099"/>
    <lineage>
        <taxon>Eukaryota</taxon>
        <taxon>Fungi</taxon>
        <taxon>Fungi incertae sedis</taxon>
        <taxon>Chytridiomycota</taxon>
        <taxon>Chytridiomycota incertae sedis</taxon>
        <taxon>Chytridiomycetes</taxon>
        <taxon>Rhizophydiales</taxon>
        <taxon>Terramycetaceae</taxon>
        <taxon>Boothiomyces</taxon>
    </lineage>
</organism>
<dbReference type="GO" id="GO:0005634">
    <property type="term" value="C:nucleus"/>
    <property type="evidence" value="ECO:0007669"/>
    <property type="project" value="UniProtKB-SubCell"/>
</dbReference>
<feature type="domain" description="Mnd1 HTH" evidence="5">
    <location>
        <begin position="1"/>
        <end position="49"/>
    </location>
</feature>
<accession>A0AAD5Y4M3</accession>